<keyword evidence="2" id="KW-0472">Membrane</keyword>
<dbReference type="Proteomes" id="UP001162811">
    <property type="component" value="Unassembled WGS sequence"/>
</dbReference>
<proteinExistence type="predicted"/>
<dbReference type="EMBL" id="JAMXHT010000003">
    <property type="protein sequence ID" value="MCO5398441.1"/>
    <property type="molecule type" value="Genomic_DNA"/>
</dbReference>
<reference evidence="4" key="1">
    <citation type="submission" date="2022-06" db="EMBL/GenBank/DDBJ databases">
        <authorList>
            <person name="Lu C.-H."/>
        </authorList>
    </citation>
    <scope>NUCLEOTIDE SEQUENCE</scope>
    <source>
        <strain evidence="4">21MJYT02-11</strain>
    </source>
</reference>
<gene>
    <name evidence="4" type="primary">pilV</name>
    <name evidence="4" type="ORF">NG900_09560</name>
</gene>
<feature type="transmembrane region" description="Helical" evidence="2">
    <location>
        <begin position="6"/>
        <end position="29"/>
    </location>
</feature>
<keyword evidence="5" id="KW-1185">Reference proteome</keyword>
<dbReference type="Pfam" id="PF22150">
    <property type="entry name" value="Tt1218-like"/>
    <property type="match status" value="1"/>
</dbReference>
<evidence type="ECO:0000259" key="3">
    <source>
        <dbReference type="Pfam" id="PF22150"/>
    </source>
</evidence>
<reference evidence="4" key="2">
    <citation type="journal article" date="2023" name="Front. Microbiol.">
        <title>Ralstonia chuxiongensis sp. nov., Ralstonia mojiangensis sp. nov., and Ralstonia soli sp. nov., isolated from tobacco fields, are three novel species in the family Burkholderiaceae.</title>
        <authorList>
            <person name="Lu C.H."/>
            <person name="Zhang Y.Y."/>
            <person name="Jiang N."/>
            <person name="Chen W."/>
            <person name="Shao X."/>
            <person name="Zhao Z.M."/>
            <person name="Lu W.L."/>
            <person name="Hu X."/>
            <person name="Xi Y.X."/>
            <person name="Zou S.Y."/>
            <person name="Wei Q.J."/>
            <person name="Lin Z.L."/>
            <person name="Gong L."/>
            <person name="Gai X.T."/>
            <person name="Zhang L.Q."/>
            <person name="Li J.Y."/>
            <person name="Jin Y."/>
            <person name="Xia Z.Y."/>
        </authorList>
    </citation>
    <scope>NUCLEOTIDE SEQUENCE</scope>
    <source>
        <strain evidence="4">21MJYT02-11</strain>
    </source>
</reference>
<organism evidence="4 5">
    <name type="scientific">Ralstonia soli</name>
    <dbReference type="NCBI Taxonomy" id="2953896"/>
    <lineage>
        <taxon>Bacteria</taxon>
        <taxon>Pseudomonadati</taxon>
        <taxon>Pseudomonadota</taxon>
        <taxon>Betaproteobacteria</taxon>
        <taxon>Burkholderiales</taxon>
        <taxon>Burkholderiaceae</taxon>
        <taxon>Ralstonia</taxon>
    </lineage>
</organism>
<accession>A0ABT1AJD8</accession>
<dbReference type="RefSeq" id="WP_252679618.1">
    <property type="nucleotide sequence ID" value="NZ_JAMXHT010000003.1"/>
</dbReference>
<dbReference type="NCBIfam" id="TIGR02523">
    <property type="entry name" value="type_IV_pilV"/>
    <property type="match status" value="1"/>
</dbReference>
<evidence type="ECO:0000256" key="2">
    <source>
        <dbReference type="SAM" id="Phobius"/>
    </source>
</evidence>
<evidence type="ECO:0000313" key="5">
    <source>
        <dbReference type="Proteomes" id="UP001162811"/>
    </source>
</evidence>
<feature type="domain" description="Type IV pilin Tt1218-like" evidence="3">
    <location>
        <begin position="31"/>
        <end position="98"/>
    </location>
</feature>
<protein>
    <submittedName>
        <fullName evidence="4">Type IV pilus modification protein PilV</fullName>
    </submittedName>
</protein>
<keyword evidence="2" id="KW-0812">Transmembrane</keyword>
<comment type="caution">
    <text evidence="4">The sequence shown here is derived from an EMBL/GenBank/DDBJ whole genome shotgun (WGS) entry which is preliminary data.</text>
</comment>
<sequence length="194" mass="19728">MSTSKSQGYALLEALVALLVISIGLIGFARLQLVGMSSSTTSSQRSKAVSLAYEMTDRMRANLAGYAAGAYDNLTGSAANPGCVSTGCSAAQTAQNDYYEWSNELSTLLPKGTGVVCLTSVIGTPGTPAIPATPADPGGPGVPATPAIPAQPAKPAKPATPDAPGCDGVGSTYAVMIWWTENGQQQLLSSTFKP</sequence>
<evidence type="ECO:0000256" key="1">
    <source>
        <dbReference type="SAM" id="MobiDB-lite"/>
    </source>
</evidence>
<evidence type="ECO:0000313" key="4">
    <source>
        <dbReference type="EMBL" id="MCO5398441.1"/>
    </source>
</evidence>
<dbReference type="InterPro" id="IPR054402">
    <property type="entry name" value="Tt1218-like_dom"/>
</dbReference>
<dbReference type="InterPro" id="IPR013362">
    <property type="entry name" value="Pilus_4_PilV"/>
</dbReference>
<keyword evidence="2" id="KW-1133">Transmembrane helix</keyword>
<feature type="region of interest" description="Disordered" evidence="1">
    <location>
        <begin position="131"/>
        <end position="163"/>
    </location>
</feature>
<name>A0ABT1AJD8_9RALS</name>